<keyword evidence="3" id="KW-0813">Transport</keyword>
<name>A0A485A6S4_RAOPL</name>
<dbReference type="Pfam" id="PF02386">
    <property type="entry name" value="TrkH"/>
    <property type="match status" value="2"/>
</dbReference>
<sequence>MTSLRCPFRSSITGAQLQFCRWLRVIVLAVAVLPLLGIGGNELYQSEMPGPFKEERLTPRLADTRQEPVAHLYAAGGACTLAFLLAGMPFFDALCHGYRRCRWEGFSTHTESIGYYQSDAIELVAGAFSLLSALNFTLYFVAIARRSLKTVSPQYRDAFLFPGPWRWWSRWSLSQCGAPGMYSLPKSFVHAFFLTSSMITDNGLATADYASWPPDIIVLLLSASFFGGCVGSTCGGIKALRFLILFKQSRHEVHQLAHPRAIMSIRVGSAIINDRVLRSVWSFFFLYILTTCVFVWLLNLQGYDLLTSFASVAACINNMGLGFGATADGFAGLNDVSKYLMCMAMLLGRLEIYPLLILLSRTFWRS</sequence>
<evidence type="ECO:0000256" key="6">
    <source>
        <dbReference type="ARBA" id="ARBA00022989"/>
    </source>
</evidence>
<feature type="transmembrane region" description="Helical" evidence="9">
    <location>
        <begin position="123"/>
        <end position="144"/>
    </location>
</feature>
<dbReference type="InterPro" id="IPR003445">
    <property type="entry name" value="Cat_transpt"/>
</dbReference>
<feature type="transmembrane region" description="Helical" evidence="9">
    <location>
        <begin position="339"/>
        <end position="359"/>
    </location>
</feature>
<dbReference type="PANTHER" id="PTHR32024">
    <property type="entry name" value="TRK SYSTEM POTASSIUM UPTAKE PROTEIN TRKG-RELATED"/>
    <property type="match status" value="1"/>
</dbReference>
<dbReference type="GO" id="GO:0008324">
    <property type="term" value="F:monoatomic cation transmembrane transporter activity"/>
    <property type="evidence" value="ECO:0007669"/>
    <property type="project" value="InterPro"/>
</dbReference>
<evidence type="ECO:0000313" key="11">
    <source>
        <dbReference type="Proteomes" id="UP000345637"/>
    </source>
</evidence>
<feature type="transmembrane region" description="Helical" evidence="9">
    <location>
        <begin position="216"/>
        <end position="240"/>
    </location>
</feature>
<evidence type="ECO:0000256" key="1">
    <source>
        <dbReference type="ARBA" id="ARBA00004651"/>
    </source>
</evidence>
<evidence type="ECO:0000256" key="8">
    <source>
        <dbReference type="ARBA" id="ARBA00023136"/>
    </source>
</evidence>
<accession>A0A485A6S4</accession>
<feature type="transmembrane region" description="Helical" evidence="9">
    <location>
        <begin position="21"/>
        <end position="39"/>
    </location>
</feature>
<comment type="similarity">
    <text evidence="2">Belongs to the TrkH potassium transport family.</text>
</comment>
<keyword evidence="4" id="KW-1003">Cell membrane</keyword>
<evidence type="ECO:0000256" key="3">
    <source>
        <dbReference type="ARBA" id="ARBA00022448"/>
    </source>
</evidence>
<evidence type="ECO:0000256" key="4">
    <source>
        <dbReference type="ARBA" id="ARBA00022475"/>
    </source>
</evidence>
<dbReference type="PANTHER" id="PTHR32024:SF2">
    <property type="entry name" value="TRK SYSTEM POTASSIUM UPTAKE PROTEIN TRKG-RELATED"/>
    <property type="match status" value="1"/>
</dbReference>
<evidence type="ECO:0000256" key="5">
    <source>
        <dbReference type="ARBA" id="ARBA00022692"/>
    </source>
</evidence>
<dbReference type="Proteomes" id="UP000345637">
    <property type="component" value="Unassembled WGS sequence"/>
</dbReference>
<dbReference type="AlphaFoldDB" id="A0A485A6S4"/>
<evidence type="ECO:0000313" key="10">
    <source>
        <dbReference type="EMBL" id="VFS55343.1"/>
    </source>
</evidence>
<dbReference type="EMBL" id="CAADJE010000001">
    <property type="protein sequence ID" value="VFS55343.1"/>
    <property type="molecule type" value="Genomic_DNA"/>
</dbReference>
<reference evidence="10 11" key="1">
    <citation type="submission" date="2019-03" db="EMBL/GenBank/DDBJ databases">
        <authorList>
            <consortium name="Pathogen Informatics"/>
        </authorList>
    </citation>
    <scope>NUCLEOTIDE SEQUENCE [LARGE SCALE GENOMIC DNA]</scope>
    <source>
        <strain evidence="10 11">NCTC12998</strain>
    </source>
</reference>
<proteinExistence type="inferred from homology"/>
<evidence type="ECO:0000256" key="9">
    <source>
        <dbReference type="SAM" id="Phobius"/>
    </source>
</evidence>
<evidence type="ECO:0000256" key="2">
    <source>
        <dbReference type="ARBA" id="ARBA00009137"/>
    </source>
</evidence>
<organism evidence="10 11">
    <name type="scientific">Raoultella planticola</name>
    <name type="common">Klebsiella planticola</name>
    <dbReference type="NCBI Taxonomy" id="575"/>
    <lineage>
        <taxon>Bacteria</taxon>
        <taxon>Pseudomonadati</taxon>
        <taxon>Pseudomonadota</taxon>
        <taxon>Gammaproteobacteria</taxon>
        <taxon>Enterobacterales</taxon>
        <taxon>Enterobacteriaceae</taxon>
        <taxon>Klebsiella/Raoultella group</taxon>
        <taxon>Raoultella</taxon>
    </lineage>
</organism>
<gene>
    <name evidence="10" type="primary">trkG_1</name>
    <name evidence="10" type="ORF">NCTC12998_00056</name>
</gene>
<keyword evidence="8 9" id="KW-0472">Membrane</keyword>
<keyword evidence="7" id="KW-0406">Ion transport</keyword>
<protein>
    <submittedName>
        <fullName evidence="10">Trk system potassium uptake protein trkG</fullName>
    </submittedName>
</protein>
<comment type="subcellular location">
    <subcellularLocation>
        <location evidence="1">Cell membrane</location>
        <topology evidence="1">Multi-pass membrane protein</topology>
    </subcellularLocation>
</comment>
<feature type="transmembrane region" description="Helical" evidence="9">
    <location>
        <begin position="70"/>
        <end position="91"/>
    </location>
</feature>
<dbReference type="GO" id="GO:0005886">
    <property type="term" value="C:plasma membrane"/>
    <property type="evidence" value="ECO:0007669"/>
    <property type="project" value="UniProtKB-SubCell"/>
</dbReference>
<keyword evidence="5 9" id="KW-0812">Transmembrane</keyword>
<feature type="transmembrane region" description="Helical" evidence="9">
    <location>
        <begin position="280"/>
        <end position="299"/>
    </location>
</feature>
<evidence type="ECO:0000256" key="7">
    <source>
        <dbReference type="ARBA" id="ARBA00023065"/>
    </source>
</evidence>
<dbReference type="GO" id="GO:0030001">
    <property type="term" value="P:metal ion transport"/>
    <property type="evidence" value="ECO:0007669"/>
    <property type="project" value="UniProtKB-ARBA"/>
</dbReference>
<keyword evidence="6 9" id="KW-1133">Transmembrane helix</keyword>